<dbReference type="PaxDb" id="3055-EDP07895"/>
<dbReference type="Proteomes" id="UP000006906">
    <property type="component" value="Chromosome 10"/>
</dbReference>
<dbReference type="GO" id="GO:0009507">
    <property type="term" value="C:chloroplast"/>
    <property type="evidence" value="ECO:0000318"/>
    <property type="project" value="GO_Central"/>
</dbReference>
<keyword evidence="1" id="KW-0175">Coiled coil</keyword>
<dbReference type="OrthoDB" id="286233at2759"/>
<evidence type="ECO:0000313" key="4">
    <source>
        <dbReference type="Proteomes" id="UP000006906"/>
    </source>
</evidence>
<sequence length="385" mass="41610">MQLKQQVGRRHQAFQGSRGVVRRPTSIVCQASGNEQQSRRQVIGTLVNLGASLVAAPAMADAFLSSTGARGLLAEEEQRLYQLRVEKETAAREELARERSLLEQEAKRTQLFSWMHPLASNDDGKLCATPFGVDVVGITELIALIGALVGGVTARRRKEEVERLNEQLRSINLNLRQQARAGTVYAPGLSYAPPAAGGAVAAPSRNGTAAAPLVVPAAAAVATLPPPAAVVPKPEPVAASIPSASPASAALNTLFSMEEEEMSSDQIQCKEALRAGKRLLKEKNGAAAMVRFEKALMLSKALADKVQERRAQRGLAASCRITHQYRQAIKHLERVLEISREIGEYTGDADAFGTMADCYTDMGEFEKAAVYYDKYIERMNKDGPI</sequence>
<dbReference type="SMART" id="SM00028">
    <property type="entry name" value="TPR"/>
    <property type="match status" value="2"/>
</dbReference>
<evidence type="ECO:0000313" key="2">
    <source>
        <dbReference type="EMBL" id="AAU14893.1"/>
    </source>
</evidence>
<dbReference type="FunCoup" id="Q64FN8">
    <property type="interactions" value="778"/>
</dbReference>
<dbReference type="EMBL" id="AY705910">
    <property type="protein sequence ID" value="AAU14893.1"/>
    <property type="molecule type" value="mRNA"/>
</dbReference>
<dbReference type="STRING" id="3055.Q64FN8"/>
<dbReference type="Gramene" id="PNW77994">
    <property type="protein sequence ID" value="PNW77994"/>
    <property type="gene ID" value="CHLRE_10g460050v5"/>
</dbReference>
<dbReference type="PANTHER" id="PTHR47310">
    <property type="entry name" value="PROTEIN FLUORESCENT IN BLUE LIGHT, CHLOROPLASTIC"/>
    <property type="match status" value="1"/>
</dbReference>
<name>Q64FN8_CHLRE</name>
<keyword evidence="4" id="KW-1185">Reference proteome</keyword>
<dbReference type="PANTHER" id="PTHR47310:SF2">
    <property type="entry name" value="PROTEIN FLUORESCENT IN BLUE LIGHT, CHLOROPLASTIC"/>
    <property type="match status" value="1"/>
</dbReference>
<evidence type="ECO:0000313" key="3">
    <source>
        <dbReference type="EMBL" id="PNW77994.1"/>
    </source>
</evidence>
<dbReference type="eggNOG" id="ENOG502S1JU">
    <property type="taxonomic scope" value="Eukaryota"/>
</dbReference>
<dbReference type="GeneID" id="5723957"/>
<reference evidence="2" key="1">
    <citation type="journal article" date="2005" name="Genes Dev.">
        <title>The FLP proteins act as regulators of chlorophyll synthesis in response to light and plastid signals in Chlamydomonas.</title>
        <authorList>
            <person name="Falciatore A."/>
            <person name="Merendino L."/>
            <person name="Barneche F."/>
            <person name="Ceol M."/>
            <person name="Meskauskiene R."/>
            <person name="Apel K."/>
            <person name="Rochaix J.D."/>
        </authorList>
    </citation>
    <scope>NUCLEOTIDE SEQUENCE</scope>
</reference>
<organism evidence="2">
    <name type="scientific">Chlamydomonas reinhardtii</name>
    <name type="common">Chlamydomonas smithii</name>
    <dbReference type="NCBI Taxonomy" id="3055"/>
    <lineage>
        <taxon>Eukaryota</taxon>
        <taxon>Viridiplantae</taxon>
        <taxon>Chlorophyta</taxon>
        <taxon>core chlorophytes</taxon>
        <taxon>Chlorophyceae</taxon>
        <taxon>CS clade</taxon>
        <taxon>Chlamydomonadales</taxon>
        <taxon>Chlamydomonadaceae</taxon>
        <taxon>Chlamydomonas</taxon>
    </lineage>
</organism>
<dbReference type="Gene3D" id="1.25.40.10">
    <property type="entry name" value="Tetratricopeptide repeat domain"/>
    <property type="match status" value="1"/>
</dbReference>
<protein>
    <submittedName>
        <fullName evidence="2">Chloroplast Flu-like protein long form</fullName>
    </submittedName>
</protein>
<reference evidence="3" key="3">
    <citation type="submission" date="2017-07" db="EMBL/GenBank/DDBJ databases">
        <title>WGS assembly of Chlamydomonas reinhardtii.</title>
        <authorList>
            <consortium name="Chlamydomonas Annotation Team"/>
            <consortium name="JGI Annotation Team"/>
            <person name="Merchant S.S."/>
            <person name="Prochnik S.E."/>
            <person name="Vallon O."/>
            <person name="Harris E.H."/>
            <person name="Karpowicz S.J."/>
            <person name="Witman G.B."/>
            <person name="Terry A."/>
            <person name="Salamov A."/>
            <person name="Fritz-Laylin L.K."/>
            <person name="Marechal-Drouard L."/>
            <person name="Marshall W.F."/>
            <person name="Qu L.H."/>
            <person name="Nelson D.R."/>
            <person name="Sanderfoot A.A."/>
            <person name="Spalding M.H."/>
            <person name="Kapitonov V.V."/>
            <person name="Ren Q."/>
            <person name="Ferris P."/>
            <person name="Lindquist E."/>
            <person name="Shapiro H."/>
            <person name="Lucas S.M."/>
            <person name="Grimwood J."/>
            <person name="Schmutz J."/>
            <person name="Grigoriev I.V."/>
            <person name="Rokhsar D.S."/>
        </authorList>
    </citation>
    <scope>NUCLEOTIDE SEQUENCE</scope>
    <source>
        <strain evidence="3">CC-503 cw92 mt+</strain>
    </source>
</reference>
<dbReference type="Pfam" id="PF13424">
    <property type="entry name" value="TPR_12"/>
    <property type="match status" value="1"/>
</dbReference>
<feature type="coiled-coil region" evidence="1">
    <location>
        <begin position="154"/>
        <end position="181"/>
    </location>
</feature>
<dbReference type="InterPro" id="IPR019734">
    <property type="entry name" value="TPR_rpt"/>
</dbReference>
<dbReference type="ExpressionAtlas" id="Q64FN8">
    <property type="expression patterns" value="baseline and differential"/>
</dbReference>
<dbReference type="InterPro" id="IPR044243">
    <property type="entry name" value="FLU"/>
</dbReference>
<dbReference type="SUPFAM" id="SSF48452">
    <property type="entry name" value="TPR-like"/>
    <property type="match status" value="1"/>
</dbReference>
<dbReference type="EMBL" id="CM008971">
    <property type="protein sequence ID" value="PNW77994.1"/>
    <property type="molecule type" value="Genomic_DNA"/>
</dbReference>
<dbReference type="RefSeq" id="XP_001698402.1">
    <property type="nucleotide sequence ID" value="XM_001698350.2"/>
</dbReference>
<accession>Q64FN8</accession>
<dbReference type="GO" id="GO:0015995">
    <property type="term" value="P:chlorophyll biosynthetic process"/>
    <property type="evidence" value="ECO:0007669"/>
    <property type="project" value="InterPro"/>
</dbReference>
<feature type="coiled-coil region" evidence="1">
    <location>
        <begin position="73"/>
        <end position="105"/>
    </location>
</feature>
<evidence type="ECO:0000256" key="1">
    <source>
        <dbReference type="SAM" id="Coils"/>
    </source>
</evidence>
<dbReference type="OMA" id="RFEKALM"/>
<dbReference type="AlphaFoldDB" id="Q64FN8"/>
<reference evidence="3 4" key="2">
    <citation type="journal article" date="2007" name="Science">
        <title>The Chlamydomonas genome reveals the evolution of key animal and plant functions.</title>
        <authorList>
            <person name="Merchant S.S."/>
            <person name="Prochnik S.E."/>
            <person name="Vallon O."/>
            <person name="Harris E.H."/>
            <person name="Karpowicz S.J."/>
            <person name="Witman G.B."/>
            <person name="Terry A."/>
            <person name="Salamov A."/>
            <person name="Fritz-Laylin L.K."/>
            <person name="Marechal-Drouard L."/>
            <person name="Marshall W.F."/>
            <person name="Qu L.H."/>
            <person name="Nelson D.R."/>
            <person name="Sanderfoot A.A."/>
            <person name="Spalding M.H."/>
            <person name="Kapitonov V.V."/>
            <person name="Ren Q."/>
            <person name="Ferris P."/>
            <person name="Lindquist E."/>
            <person name="Shapiro H."/>
            <person name="Lucas S.M."/>
            <person name="Grimwood J."/>
            <person name="Schmutz J."/>
            <person name="Cardol P."/>
            <person name="Cerutti H."/>
            <person name="Chanfreau G."/>
            <person name="Chen C.L."/>
            <person name="Cognat V."/>
            <person name="Croft M.T."/>
            <person name="Dent R."/>
            <person name="Dutcher S."/>
            <person name="Fernandez E."/>
            <person name="Fukuzawa H."/>
            <person name="Gonzalez-Ballester D."/>
            <person name="Gonzalez-Halphen D."/>
            <person name="Hallmann A."/>
            <person name="Hanikenne M."/>
            <person name="Hippler M."/>
            <person name="Inwood W."/>
            <person name="Jabbari K."/>
            <person name="Kalanon M."/>
            <person name="Kuras R."/>
            <person name="Lefebvre P.A."/>
            <person name="Lemaire S.D."/>
            <person name="Lobanov A.V."/>
            <person name="Lohr M."/>
            <person name="Manuell A."/>
            <person name="Meier I."/>
            <person name="Mets L."/>
            <person name="Mittag M."/>
            <person name="Mittelmeier T."/>
            <person name="Moroney J.V."/>
            <person name="Moseley J."/>
            <person name="Napoli C."/>
            <person name="Nedelcu A.M."/>
            <person name="Niyogi K."/>
            <person name="Novoselov S.V."/>
            <person name="Paulsen I.T."/>
            <person name="Pazour G."/>
            <person name="Purton S."/>
            <person name="Ral J.P."/>
            <person name="Riano-Pachon D.M."/>
            <person name="Riekhof W."/>
            <person name="Rymarquis L."/>
            <person name="Schroda M."/>
            <person name="Stern D."/>
            <person name="Umen J."/>
            <person name="Willows R."/>
            <person name="Wilson N."/>
            <person name="Zimmer S.L."/>
            <person name="Allmer J."/>
            <person name="Balk J."/>
            <person name="Bisova K."/>
            <person name="Chen C.J."/>
            <person name="Elias M."/>
            <person name="Gendler K."/>
            <person name="Hauser C."/>
            <person name="Lamb M.R."/>
            <person name="Ledford H."/>
            <person name="Long J.C."/>
            <person name="Minagawa J."/>
            <person name="Page M.D."/>
            <person name="Pan J."/>
            <person name="Pootakham W."/>
            <person name="Roje S."/>
            <person name="Rose A."/>
            <person name="Stahlberg E."/>
            <person name="Terauchi A.M."/>
            <person name="Yang P."/>
            <person name="Ball S."/>
            <person name="Bowler C."/>
            <person name="Dieckmann C.L."/>
            <person name="Gladyshev V.N."/>
            <person name="Green P."/>
            <person name="Jorgensen R."/>
            <person name="Mayfield S."/>
            <person name="Mueller-Roeber B."/>
            <person name="Rajamani S."/>
            <person name="Sayre R.T."/>
            <person name="Brokstein P."/>
            <person name="Dubchak I."/>
            <person name="Goodstein D."/>
            <person name="Hornick L."/>
            <person name="Huang Y.W."/>
            <person name="Jhaveri J."/>
            <person name="Luo Y."/>
            <person name="Martinez D."/>
            <person name="Ngau W.C."/>
            <person name="Otillar B."/>
            <person name="Poliakov A."/>
            <person name="Porter A."/>
            <person name="Szajkowski L."/>
            <person name="Werner G."/>
            <person name="Zhou K."/>
            <person name="Grigoriev I.V."/>
            <person name="Rokhsar D.S."/>
            <person name="Grossman A.R."/>
        </authorList>
    </citation>
    <scope>NUCLEOTIDE SEQUENCE [LARGE SCALE GENOMIC DNA]</scope>
    <source>
        <strain evidence="4">CC-503</strain>
        <strain evidence="3">CC-503 cw92 mt+</strain>
    </source>
</reference>
<gene>
    <name evidence="3" type="ORF">CHLRE_10g460050v5</name>
</gene>
<dbReference type="InterPro" id="IPR011990">
    <property type="entry name" value="TPR-like_helical_dom_sf"/>
</dbReference>
<proteinExistence type="evidence at transcript level"/>